<keyword evidence="1" id="KW-0472">Membrane</keyword>
<feature type="transmembrane region" description="Helical" evidence="1">
    <location>
        <begin position="123"/>
        <end position="143"/>
    </location>
</feature>
<dbReference type="GO" id="GO:0015297">
    <property type="term" value="F:antiporter activity"/>
    <property type="evidence" value="ECO:0007669"/>
    <property type="project" value="InterPro"/>
</dbReference>
<feature type="transmembrane region" description="Helical" evidence="1">
    <location>
        <begin position="21"/>
        <end position="41"/>
    </location>
</feature>
<protein>
    <submittedName>
        <fullName evidence="2">MatE protein</fullName>
    </submittedName>
</protein>
<dbReference type="GO" id="GO:0016020">
    <property type="term" value="C:membrane"/>
    <property type="evidence" value="ECO:0007669"/>
    <property type="project" value="InterPro"/>
</dbReference>
<dbReference type="Pfam" id="PF01554">
    <property type="entry name" value="MatE"/>
    <property type="match status" value="1"/>
</dbReference>
<feature type="transmembrane region" description="Helical" evidence="1">
    <location>
        <begin position="155"/>
        <end position="174"/>
    </location>
</feature>
<name>A0A1H3UB11_9BURK</name>
<feature type="transmembrane region" description="Helical" evidence="1">
    <location>
        <begin position="370"/>
        <end position="389"/>
    </location>
</feature>
<feature type="transmembrane region" description="Helical" evidence="1">
    <location>
        <begin position="395"/>
        <end position="415"/>
    </location>
</feature>
<dbReference type="RefSeq" id="WP_074924138.1">
    <property type="nucleotide sequence ID" value="NZ_FNPE01000041.1"/>
</dbReference>
<evidence type="ECO:0000256" key="1">
    <source>
        <dbReference type="SAM" id="Phobius"/>
    </source>
</evidence>
<dbReference type="InterPro" id="IPR002528">
    <property type="entry name" value="MATE_fam"/>
</dbReference>
<dbReference type="Proteomes" id="UP000183417">
    <property type="component" value="Unassembled WGS sequence"/>
</dbReference>
<sequence length="433" mass="48091">MRPGDAKRVFDLVVRRSAPPLASMVTIFAISFHSPALVAQFSIALSFASLFFVLPASIGAIFFSEMAASKDKEQSDSLISLLLWLVLLYTGFCFILVYWLPVISKTLISGLPEELLNGAVSQARLIILCIPFFGIINVCSCVLESRSHTAIVAKFRMWQVFFHAACVIVVLVLLGRNEWMSDDSVALAYLFSDIIFSIAAYALMRKYCQFRFSFNFRGLPGRRIFSVLIPGYANSFFGKYLLYILSMSVAGLGAMYSAIQSQASVILLLAELPAMGVCALLAMEISKNRGRWAVQFQFIKDSSSLMIYCAIIPAVALFVFMLFYEISMANGYQIVGEGFLSLVCKGITDVGFFYAAAISGGLGLYWSSRIIFWVVYALVFFAPMSLWFHGSSYSMINYVFSFSSLLSGALLVLLIRNRRDSLSEEKIGLKQSL</sequence>
<gene>
    <name evidence="2" type="ORF">SAMN05421547_1418</name>
</gene>
<feature type="transmembrane region" description="Helical" evidence="1">
    <location>
        <begin position="305"/>
        <end position="326"/>
    </location>
</feature>
<proteinExistence type="predicted"/>
<feature type="transmembrane region" description="Helical" evidence="1">
    <location>
        <begin position="81"/>
        <end position="103"/>
    </location>
</feature>
<feature type="transmembrane region" description="Helical" evidence="1">
    <location>
        <begin position="338"/>
        <end position="358"/>
    </location>
</feature>
<accession>A0A1H3UB11</accession>
<evidence type="ECO:0000313" key="3">
    <source>
        <dbReference type="Proteomes" id="UP000183417"/>
    </source>
</evidence>
<dbReference type="EMBL" id="FNPE01000041">
    <property type="protein sequence ID" value="SDZ59660.1"/>
    <property type="molecule type" value="Genomic_DNA"/>
</dbReference>
<dbReference type="GO" id="GO:0042910">
    <property type="term" value="F:xenobiotic transmembrane transporter activity"/>
    <property type="evidence" value="ECO:0007669"/>
    <property type="project" value="InterPro"/>
</dbReference>
<keyword evidence="1" id="KW-1133">Transmembrane helix</keyword>
<feature type="transmembrane region" description="Helical" evidence="1">
    <location>
        <begin position="265"/>
        <end position="285"/>
    </location>
</feature>
<evidence type="ECO:0000313" key="2">
    <source>
        <dbReference type="EMBL" id="SDZ59660.1"/>
    </source>
</evidence>
<dbReference type="AlphaFoldDB" id="A0A1H3UB11"/>
<feature type="transmembrane region" description="Helical" evidence="1">
    <location>
        <begin position="186"/>
        <end position="204"/>
    </location>
</feature>
<organism evidence="2 3">
    <name type="scientific">Delftia lacustris</name>
    <dbReference type="NCBI Taxonomy" id="558537"/>
    <lineage>
        <taxon>Bacteria</taxon>
        <taxon>Pseudomonadati</taxon>
        <taxon>Pseudomonadota</taxon>
        <taxon>Betaproteobacteria</taxon>
        <taxon>Burkholderiales</taxon>
        <taxon>Comamonadaceae</taxon>
        <taxon>Delftia</taxon>
    </lineage>
</organism>
<feature type="transmembrane region" description="Helical" evidence="1">
    <location>
        <begin position="47"/>
        <end position="69"/>
    </location>
</feature>
<reference evidence="2 3" key="1">
    <citation type="submission" date="2016-10" db="EMBL/GenBank/DDBJ databases">
        <authorList>
            <person name="de Groot N.N."/>
        </authorList>
    </citation>
    <scope>NUCLEOTIDE SEQUENCE [LARGE SCALE GENOMIC DNA]</scope>
    <source>
        <strain evidence="2 3">LMG 24775</strain>
    </source>
</reference>
<keyword evidence="1" id="KW-0812">Transmembrane</keyword>